<evidence type="ECO:0000256" key="1">
    <source>
        <dbReference type="ARBA" id="ARBA00000085"/>
    </source>
</evidence>
<dbReference type="GO" id="GO:0016020">
    <property type="term" value="C:membrane"/>
    <property type="evidence" value="ECO:0007669"/>
    <property type="project" value="UniProtKB-SubCell"/>
</dbReference>
<comment type="caution">
    <text evidence="15">The sequence shown here is derived from an EMBL/GenBank/DDBJ whole genome shotgun (WGS) entry which is preliminary data.</text>
</comment>
<dbReference type="Gene3D" id="3.30.450.350">
    <property type="entry name" value="CHASE domain"/>
    <property type="match status" value="1"/>
</dbReference>
<dbReference type="AlphaFoldDB" id="A0A4R6RBE6"/>
<evidence type="ECO:0000256" key="10">
    <source>
        <dbReference type="ARBA" id="ARBA00022989"/>
    </source>
</evidence>
<evidence type="ECO:0000256" key="13">
    <source>
        <dbReference type="SAM" id="Phobius"/>
    </source>
</evidence>
<dbReference type="InterPro" id="IPR011102">
    <property type="entry name" value="Sig_transdc_His_kinase_HWE"/>
</dbReference>
<feature type="transmembrane region" description="Helical" evidence="13">
    <location>
        <begin position="36"/>
        <end position="53"/>
    </location>
</feature>
<comment type="catalytic activity">
    <reaction evidence="1">
        <text>ATP + protein L-histidine = ADP + protein N-phospho-L-histidine.</text>
        <dbReference type="EC" id="2.7.13.3"/>
    </reaction>
</comment>
<accession>A0A4R6RBE6</accession>
<gene>
    <name evidence="15" type="ORF">EDD54_3412</name>
</gene>
<keyword evidence="9" id="KW-0067">ATP-binding</keyword>
<dbReference type="PANTHER" id="PTHR41523">
    <property type="entry name" value="TWO-COMPONENT SYSTEM SENSOR PROTEIN"/>
    <property type="match status" value="1"/>
</dbReference>
<evidence type="ECO:0000256" key="12">
    <source>
        <dbReference type="SAM" id="MobiDB-lite"/>
    </source>
</evidence>
<evidence type="ECO:0000256" key="2">
    <source>
        <dbReference type="ARBA" id="ARBA00004370"/>
    </source>
</evidence>
<keyword evidence="5" id="KW-0808">Transferase</keyword>
<keyword evidence="8 15" id="KW-0418">Kinase</keyword>
<dbReference type="InterPro" id="IPR042240">
    <property type="entry name" value="CHASE_sf"/>
</dbReference>
<dbReference type="InterPro" id="IPR036890">
    <property type="entry name" value="HATPase_C_sf"/>
</dbReference>
<dbReference type="PANTHER" id="PTHR41523:SF8">
    <property type="entry name" value="ETHYLENE RESPONSE SENSOR PROTEIN"/>
    <property type="match status" value="1"/>
</dbReference>
<organism evidence="15 16">
    <name type="scientific">Oharaeibacter diazotrophicus</name>
    <dbReference type="NCBI Taxonomy" id="1920512"/>
    <lineage>
        <taxon>Bacteria</taxon>
        <taxon>Pseudomonadati</taxon>
        <taxon>Pseudomonadota</taxon>
        <taxon>Alphaproteobacteria</taxon>
        <taxon>Hyphomicrobiales</taxon>
        <taxon>Pleomorphomonadaceae</taxon>
        <taxon>Oharaeibacter</taxon>
    </lineage>
</organism>
<dbReference type="Pfam" id="PF03924">
    <property type="entry name" value="CHASE"/>
    <property type="match status" value="1"/>
</dbReference>
<dbReference type="GO" id="GO:0005524">
    <property type="term" value="F:ATP binding"/>
    <property type="evidence" value="ECO:0007669"/>
    <property type="project" value="UniProtKB-KW"/>
</dbReference>
<dbReference type="Gene3D" id="3.30.565.10">
    <property type="entry name" value="Histidine kinase-like ATPase, C-terminal domain"/>
    <property type="match status" value="1"/>
</dbReference>
<dbReference type="GO" id="GO:0007165">
    <property type="term" value="P:signal transduction"/>
    <property type="evidence" value="ECO:0007669"/>
    <property type="project" value="UniProtKB-ARBA"/>
</dbReference>
<protein>
    <recommendedName>
        <fullName evidence="3">histidine kinase</fullName>
        <ecNumber evidence="3">2.7.13.3</ecNumber>
    </recommendedName>
</protein>
<keyword evidence="16" id="KW-1185">Reference proteome</keyword>
<dbReference type="InterPro" id="IPR006189">
    <property type="entry name" value="CHASE_dom"/>
</dbReference>
<proteinExistence type="predicted"/>
<evidence type="ECO:0000313" key="15">
    <source>
        <dbReference type="EMBL" id="TDP83450.1"/>
    </source>
</evidence>
<evidence type="ECO:0000256" key="8">
    <source>
        <dbReference type="ARBA" id="ARBA00022777"/>
    </source>
</evidence>
<feature type="region of interest" description="Disordered" evidence="12">
    <location>
        <begin position="1"/>
        <end position="30"/>
    </location>
</feature>
<dbReference type="SMART" id="SM01079">
    <property type="entry name" value="CHASE"/>
    <property type="match status" value="1"/>
</dbReference>
<evidence type="ECO:0000256" key="5">
    <source>
        <dbReference type="ARBA" id="ARBA00022679"/>
    </source>
</evidence>
<evidence type="ECO:0000313" key="16">
    <source>
        <dbReference type="Proteomes" id="UP000294547"/>
    </source>
</evidence>
<comment type="subcellular location">
    <subcellularLocation>
        <location evidence="2">Membrane</location>
    </subcellularLocation>
</comment>
<keyword evidence="4" id="KW-0597">Phosphoprotein</keyword>
<dbReference type="EMBL" id="SNXY01000009">
    <property type="protein sequence ID" value="TDP83450.1"/>
    <property type="molecule type" value="Genomic_DNA"/>
</dbReference>
<evidence type="ECO:0000256" key="6">
    <source>
        <dbReference type="ARBA" id="ARBA00022692"/>
    </source>
</evidence>
<dbReference type="PROSITE" id="PS50839">
    <property type="entry name" value="CHASE"/>
    <property type="match status" value="1"/>
</dbReference>
<evidence type="ECO:0000256" key="4">
    <source>
        <dbReference type="ARBA" id="ARBA00022553"/>
    </source>
</evidence>
<reference evidence="15 16" key="1">
    <citation type="submission" date="2019-03" db="EMBL/GenBank/DDBJ databases">
        <title>Genomic Encyclopedia of Type Strains, Phase IV (KMG-IV): sequencing the most valuable type-strain genomes for metagenomic binning, comparative biology and taxonomic classification.</title>
        <authorList>
            <person name="Goeker M."/>
        </authorList>
    </citation>
    <scope>NUCLEOTIDE SEQUENCE [LARGE SCALE GENOMIC DNA]</scope>
    <source>
        <strain evidence="15 16">DSM 102969</strain>
    </source>
</reference>
<evidence type="ECO:0000256" key="9">
    <source>
        <dbReference type="ARBA" id="ARBA00022840"/>
    </source>
</evidence>
<feature type="domain" description="CHASE" evidence="14">
    <location>
        <begin position="154"/>
        <end position="266"/>
    </location>
</feature>
<keyword evidence="7" id="KW-0547">Nucleotide-binding</keyword>
<dbReference type="EC" id="2.7.13.3" evidence="3"/>
<evidence type="ECO:0000259" key="14">
    <source>
        <dbReference type="PROSITE" id="PS50839"/>
    </source>
</evidence>
<dbReference type="GO" id="GO:0004673">
    <property type="term" value="F:protein histidine kinase activity"/>
    <property type="evidence" value="ECO:0007669"/>
    <property type="project" value="UniProtKB-EC"/>
</dbReference>
<dbReference type="SMART" id="SM00911">
    <property type="entry name" value="HWE_HK"/>
    <property type="match status" value="1"/>
</dbReference>
<evidence type="ECO:0000256" key="11">
    <source>
        <dbReference type="ARBA" id="ARBA00023136"/>
    </source>
</evidence>
<evidence type="ECO:0000256" key="7">
    <source>
        <dbReference type="ARBA" id="ARBA00022741"/>
    </source>
</evidence>
<keyword evidence="10 13" id="KW-1133">Transmembrane helix</keyword>
<keyword evidence="6 13" id="KW-0812">Transmembrane</keyword>
<name>A0A4R6RBE6_9HYPH</name>
<sequence length="556" mass="58826">MPGPVGETTGEGGDGIVTTPTAHEGGDARRRRRAPVATYLVALAVLALSVYMADAIRGADDVRRTALLGQAASRLESRIREHVNLLRAAAGFFDAAGGKVDRDALRRFLGAVDVEHRIPGIQGVGFAMAVPAADPAAATARLAANYGRHVEPWPATDQEMRFPIVLLEPQDGRNAAALGFDMWSEPVRRKAMAEAWSANEARASGPVHLVQEIDARRQTGFLIYVPVFARPAAGVAGRGPILGFVYAPFRAGDLMRRAQDRVSPIALLMRLRDGRTGGVMFANAPDEAFRGAYVRSIDVAGRALHLSLAVAPGGASEAFDPAAVVLAMGFGLAALVLWSGRAQARELAAAAALSETERRAAAEKDLVLQEMRHRLKNAIGRIQSIARLTGRAAPDLPAFLDAFGGRLQAMAAAQDLLVASHRDHTSLAELVGSELGQVGAAAGERVETSGPDVDLDDDRAYAVGLVLHELATNALKYGALSGDGHLAVTWTAEGGRIRLVWSERDIVLPETPIRAGFGTRLIDALVTGQLSGTWTRTAEDGRLVVEIDFRATAGAA</sequence>
<dbReference type="Proteomes" id="UP000294547">
    <property type="component" value="Unassembled WGS sequence"/>
</dbReference>
<dbReference type="Pfam" id="PF07536">
    <property type="entry name" value="HWE_HK"/>
    <property type="match status" value="1"/>
</dbReference>
<evidence type="ECO:0000256" key="3">
    <source>
        <dbReference type="ARBA" id="ARBA00012438"/>
    </source>
</evidence>
<keyword evidence="11 13" id="KW-0472">Membrane</keyword>